<keyword evidence="4" id="KW-1185">Reference proteome</keyword>
<sequence>MSESADLLHAPGPWSHRFLDANGARLHTVTAGFDPTSTPQRVVILLHSFPQHWYAWREVLAAAGDLDCAMVAVDLRGYGASDNPPSRFSIPTLASDVVGVVSVLGAREAIVVGHGLGGVVARAAAAYYPDVIRHVVAVSSPHPARWRLARSRHLARIAPAVLTPVLAERGLTSGTTVSLVINELTDESSPTRPASYSYTDALRSPFAARCALEQLRWLIRSRRRPSGRQFLAELERAYWIVPVTEICGQRDALWDPSSFSDDARVSPGGHFLPEEDPDTILTALRAALSDFS</sequence>
<dbReference type="RefSeq" id="WP_073715986.1">
    <property type="nucleotide sequence ID" value="NZ_MQVR01000012.1"/>
</dbReference>
<dbReference type="PRINTS" id="PR00412">
    <property type="entry name" value="EPOXHYDRLASE"/>
</dbReference>
<dbReference type="PRINTS" id="PR00111">
    <property type="entry name" value="ABHYDROLASE"/>
</dbReference>
<evidence type="ECO:0000256" key="1">
    <source>
        <dbReference type="ARBA" id="ARBA00022801"/>
    </source>
</evidence>
<dbReference type="OrthoDB" id="2987348at2"/>
<dbReference type="InterPro" id="IPR029058">
    <property type="entry name" value="AB_hydrolase_fold"/>
</dbReference>
<evidence type="ECO:0000313" key="3">
    <source>
        <dbReference type="EMBL" id="OKL54585.1"/>
    </source>
</evidence>
<name>A0A1Q5Q458_9ACTO</name>
<dbReference type="InterPro" id="IPR000639">
    <property type="entry name" value="Epox_hydrolase-like"/>
</dbReference>
<protein>
    <recommendedName>
        <fullName evidence="2">AB hydrolase-1 domain-containing protein</fullName>
    </recommendedName>
</protein>
<comment type="caution">
    <text evidence="3">The sequence shown here is derived from an EMBL/GenBank/DDBJ whole genome shotgun (WGS) entry which is preliminary data.</text>
</comment>
<dbReference type="Pfam" id="PF00561">
    <property type="entry name" value="Abhydrolase_1"/>
    <property type="match status" value="1"/>
</dbReference>
<feature type="domain" description="AB hydrolase-1" evidence="2">
    <location>
        <begin position="42"/>
        <end position="154"/>
    </location>
</feature>
<dbReference type="Proteomes" id="UP000185628">
    <property type="component" value="Unassembled WGS sequence"/>
</dbReference>
<organism evidence="3 4">
    <name type="scientific">Bowdeniella nasicola</name>
    <dbReference type="NCBI Taxonomy" id="208480"/>
    <lineage>
        <taxon>Bacteria</taxon>
        <taxon>Bacillati</taxon>
        <taxon>Actinomycetota</taxon>
        <taxon>Actinomycetes</taxon>
        <taxon>Actinomycetales</taxon>
        <taxon>Actinomycetaceae</taxon>
        <taxon>Bowdeniella</taxon>
    </lineage>
</organism>
<gene>
    <name evidence="3" type="ORF">BSZ39_03410</name>
</gene>
<proteinExistence type="predicted"/>
<evidence type="ECO:0000313" key="4">
    <source>
        <dbReference type="Proteomes" id="UP000185628"/>
    </source>
</evidence>
<dbReference type="SUPFAM" id="SSF53474">
    <property type="entry name" value="alpha/beta-Hydrolases"/>
    <property type="match status" value="1"/>
</dbReference>
<reference evidence="4" key="1">
    <citation type="submission" date="2016-12" db="EMBL/GenBank/DDBJ databases">
        <authorList>
            <person name="Meng X."/>
        </authorList>
    </citation>
    <scope>NUCLEOTIDE SEQUENCE [LARGE SCALE GENOMIC DNA]</scope>
    <source>
        <strain evidence="4">DSM 19116</strain>
    </source>
</reference>
<dbReference type="AlphaFoldDB" id="A0A1Q5Q458"/>
<accession>A0A1Q5Q458</accession>
<dbReference type="PANTHER" id="PTHR43329">
    <property type="entry name" value="EPOXIDE HYDROLASE"/>
    <property type="match status" value="1"/>
</dbReference>
<keyword evidence="1" id="KW-0378">Hydrolase</keyword>
<dbReference type="EMBL" id="MQVR01000012">
    <property type="protein sequence ID" value="OKL54585.1"/>
    <property type="molecule type" value="Genomic_DNA"/>
</dbReference>
<evidence type="ECO:0000259" key="2">
    <source>
        <dbReference type="Pfam" id="PF00561"/>
    </source>
</evidence>
<dbReference type="GO" id="GO:0016787">
    <property type="term" value="F:hydrolase activity"/>
    <property type="evidence" value="ECO:0007669"/>
    <property type="project" value="UniProtKB-KW"/>
</dbReference>
<dbReference type="InterPro" id="IPR000073">
    <property type="entry name" value="AB_hydrolase_1"/>
</dbReference>
<dbReference type="Gene3D" id="3.40.50.1820">
    <property type="entry name" value="alpha/beta hydrolase"/>
    <property type="match status" value="1"/>
</dbReference>